<evidence type="ECO:0000259" key="2">
    <source>
        <dbReference type="Pfam" id="PF08531"/>
    </source>
</evidence>
<feature type="domain" description="Bacterial alpha-L-rhamnosidase N-terminal" evidence="2">
    <location>
        <begin position="192"/>
        <end position="246"/>
    </location>
</feature>
<dbReference type="PANTHER" id="PTHR34987:SF2">
    <property type="entry name" value="B, PUTATIVE (AFU_ORTHOLOGUE AFUA_7G05040)-RELATED"/>
    <property type="match status" value="1"/>
</dbReference>
<name>A0A2M6WWN1_9BACT</name>
<accession>A0A2M6WWN1</accession>
<dbReference type="AlphaFoldDB" id="A0A2M6WWN1"/>
<dbReference type="InterPro" id="IPR008928">
    <property type="entry name" value="6-hairpin_glycosidase_sf"/>
</dbReference>
<dbReference type="SUPFAM" id="SSF48208">
    <property type="entry name" value="Six-hairpin glycosidases"/>
    <property type="match status" value="1"/>
</dbReference>
<feature type="transmembrane region" description="Helical" evidence="1">
    <location>
        <begin position="120"/>
        <end position="137"/>
    </location>
</feature>
<keyword evidence="1" id="KW-0472">Membrane</keyword>
<organism evidence="4 5">
    <name type="scientific">Candidatus Berkelbacteria bacterium CG10_big_fil_rev_8_21_14_0_10_41_12</name>
    <dbReference type="NCBI Taxonomy" id="1974513"/>
    <lineage>
        <taxon>Bacteria</taxon>
        <taxon>Candidatus Berkelbacteria</taxon>
    </lineage>
</organism>
<feature type="transmembrane region" description="Helical" evidence="1">
    <location>
        <begin position="92"/>
        <end position="113"/>
    </location>
</feature>
<dbReference type="InterPro" id="IPR012341">
    <property type="entry name" value="6hp_glycosidase-like_sf"/>
</dbReference>
<evidence type="ECO:0000313" key="5">
    <source>
        <dbReference type="Proteomes" id="UP000228596"/>
    </source>
</evidence>
<dbReference type="EMBL" id="PEZV01000028">
    <property type="protein sequence ID" value="PIT97208.1"/>
    <property type="molecule type" value="Genomic_DNA"/>
</dbReference>
<evidence type="ECO:0000259" key="3">
    <source>
        <dbReference type="Pfam" id="PF17389"/>
    </source>
</evidence>
<dbReference type="Pfam" id="PF17389">
    <property type="entry name" value="Bac_rhamnosid6H"/>
    <property type="match status" value="1"/>
</dbReference>
<comment type="caution">
    <text evidence="4">The sequence shown here is derived from an EMBL/GenBank/DDBJ whole genome shotgun (WGS) entry which is preliminary data.</text>
</comment>
<sequence length="778" mass="89611">MSLRKLFSLITIFAVTVFVTVLVCGIASKDLVTQEAVTLLIRKRDLKGNLSLNKKNELFYVFVNWLEVIFWRLDALFHFFPSILKTLIWTRSFLNILILLPLLMVFSVIFYLFKNKVIRILLLSILVWYVLPVNQWISTTYNNALVNSGLNIANFSRQQNRWIWGGDRLNEGYYPYTSFKFNWKQKHEDGKAEFKIGSLGHYQLFVNGRYVGHGPSFAVYPRVYYDTYNIAEYVLSGENEIEVIVNYVSEQTHEYYHYPQPGLLVGGLIKDGIIYQSLSDWRFWKVASLINWENAKRISADAGYAEIVDLTSFPKKYQRASVIKLNEYKLEPRPLPLLTQRREKPPFYKNMLNLGSFSTGYLQIDSQLKNPCLITINWLIKNQKTSDSYFNQSDRVNLPAGNNSWIQFSRRSGEFVYLDSGSCQGSLTPSFIHIGMPFDALKYTYSGIALDENIFKISLNSLINNVQNHFEDCVEREKAMYVGDAFQVSKCLAVSGNGGLIKEMIRRFAQRQEENGMIPSMTPANVKQYIPSYSLQWVVWLSWYVKEFNDNNFAMEMKPCLIKLMNWASRRESALNGLLSNSLGEQDWWDFIDWTPIDSSLAYQTALQIWYYRALEAASGIYGVDNAAEYHQKAEKLKQGLINLAYDKRLGLFADSFNNEQKAGFGLITNSLAGMVGLFPNKSESANAYAYLAKQGNIYTDSPYSQSWVIEWLLNNHDYNQALSLIRGYWGSMVNNGASSVYETYRPIKGESGSYSHAWGCGPLYFYQKLARPQEDKK</sequence>
<dbReference type="InterPro" id="IPR013737">
    <property type="entry name" value="Bac_rhamnosid_N"/>
</dbReference>
<dbReference type="PANTHER" id="PTHR34987">
    <property type="entry name" value="C, PUTATIVE (AFU_ORTHOLOGUE AFUA_3G02880)-RELATED"/>
    <property type="match status" value="1"/>
</dbReference>
<feature type="domain" description="Alpha-L-rhamnosidase six-hairpin glycosidase" evidence="3">
    <location>
        <begin position="452"/>
        <end position="766"/>
    </location>
</feature>
<feature type="transmembrane region" description="Helical" evidence="1">
    <location>
        <begin position="6"/>
        <end position="27"/>
    </location>
</feature>
<keyword evidence="1" id="KW-0812">Transmembrane</keyword>
<keyword evidence="1" id="KW-1133">Transmembrane helix</keyword>
<dbReference type="Gene3D" id="2.60.120.260">
    <property type="entry name" value="Galactose-binding domain-like"/>
    <property type="match status" value="1"/>
</dbReference>
<reference evidence="5" key="1">
    <citation type="submission" date="2017-09" db="EMBL/GenBank/DDBJ databases">
        <title>Depth-based differentiation of microbial function through sediment-hosted aquifers and enrichment of novel symbionts in the deep terrestrial subsurface.</title>
        <authorList>
            <person name="Probst A.J."/>
            <person name="Ladd B."/>
            <person name="Jarett J.K."/>
            <person name="Geller-Mcgrath D.E."/>
            <person name="Sieber C.M.K."/>
            <person name="Emerson J.B."/>
            <person name="Anantharaman K."/>
            <person name="Thomas B.C."/>
            <person name="Malmstrom R."/>
            <person name="Stieglmeier M."/>
            <person name="Klingl A."/>
            <person name="Woyke T."/>
            <person name="Ryan C.M."/>
            <person name="Banfield J.F."/>
        </authorList>
    </citation>
    <scope>NUCLEOTIDE SEQUENCE [LARGE SCALE GENOMIC DNA]</scope>
</reference>
<dbReference type="InterPro" id="IPR035396">
    <property type="entry name" value="Bac_rhamnosid6H"/>
</dbReference>
<dbReference type="Pfam" id="PF08531">
    <property type="entry name" value="Bac_rhamnosid_N"/>
    <property type="match status" value="1"/>
</dbReference>
<evidence type="ECO:0000313" key="4">
    <source>
        <dbReference type="EMBL" id="PIT97208.1"/>
    </source>
</evidence>
<proteinExistence type="predicted"/>
<dbReference type="GO" id="GO:0005975">
    <property type="term" value="P:carbohydrate metabolic process"/>
    <property type="evidence" value="ECO:0007669"/>
    <property type="project" value="InterPro"/>
</dbReference>
<dbReference type="Gene3D" id="1.50.10.10">
    <property type="match status" value="1"/>
</dbReference>
<dbReference type="Proteomes" id="UP000228596">
    <property type="component" value="Unassembled WGS sequence"/>
</dbReference>
<protein>
    <recommendedName>
        <fullName evidence="6">Alpha-L-rhamnosidase six-hairpin glycosidase domain-containing protein</fullName>
    </recommendedName>
</protein>
<evidence type="ECO:0000256" key="1">
    <source>
        <dbReference type="SAM" id="Phobius"/>
    </source>
</evidence>
<evidence type="ECO:0008006" key="6">
    <source>
        <dbReference type="Google" id="ProtNLM"/>
    </source>
</evidence>
<gene>
    <name evidence="4" type="ORF">COT77_02670</name>
</gene>